<evidence type="ECO:0000259" key="9">
    <source>
        <dbReference type="Pfam" id="PF00551"/>
    </source>
</evidence>
<dbReference type="Gene3D" id="3.40.50.170">
    <property type="entry name" value="Formyl transferase, N-terminal domain"/>
    <property type="match status" value="1"/>
</dbReference>
<comment type="catalytic activity">
    <reaction evidence="7 8">
        <text>L-methionyl-tRNA(fMet) + (6R)-10-formyltetrahydrofolate = N-formyl-L-methionyl-tRNA(fMet) + (6S)-5,6,7,8-tetrahydrofolate + H(+)</text>
        <dbReference type="Rhea" id="RHEA:24380"/>
        <dbReference type="Rhea" id="RHEA-COMP:9952"/>
        <dbReference type="Rhea" id="RHEA-COMP:9953"/>
        <dbReference type="ChEBI" id="CHEBI:15378"/>
        <dbReference type="ChEBI" id="CHEBI:57453"/>
        <dbReference type="ChEBI" id="CHEBI:78530"/>
        <dbReference type="ChEBI" id="CHEBI:78844"/>
        <dbReference type="ChEBI" id="CHEBI:195366"/>
        <dbReference type="EC" id="2.1.2.9"/>
    </reaction>
</comment>
<gene>
    <name evidence="8 11" type="primary">fmt</name>
    <name evidence="11" type="ORF">ACFFLH_06880</name>
</gene>
<dbReference type="SUPFAM" id="SSF53328">
    <property type="entry name" value="Formyltransferase"/>
    <property type="match status" value="1"/>
</dbReference>
<dbReference type="CDD" id="cd08704">
    <property type="entry name" value="Met_tRNA_FMT_C"/>
    <property type="match status" value="1"/>
</dbReference>
<keyword evidence="12" id="KW-1185">Reference proteome</keyword>
<dbReference type="Pfam" id="PF02911">
    <property type="entry name" value="Formyl_trans_C"/>
    <property type="match status" value="1"/>
</dbReference>
<dbReference type="PANTHER" id="PTHR11138:SF5">
    <property type="entry name" value="METHIONYL-TRNA FORMYLTRANSFERASE, MITOCHONDRIAL"/>
    <property type="match status" value="1"/>
</dbReference>
<evidence type="ECO:0000313" key="12">
    <source>
        <dbReference type="Proteomes" id="UP001589628"/>
    </source>
</evidence>
<dbReference type="NCBIfam" id="TIGR00460">
    <property type="entry name" value="fmt"/>
    <property type="match status" value="1"/>
</dbReference>
<evidence type="ECO:0000256" key="2">
    <source>
        <dbReference type="ARBA" id="ARBA00010699"/>
    </source>
</evidence>
<dbReference type="RefSeq" id="WP_051527429.1">
    <property type="nucleotide sequence ID" value="NZ_JBHLZN010000002.1"/>
</dbReference>
<evidence type="ECO:0000256" key="7">
    <source>
        <dbReference type="ARBA" id="ARBA00048558"/>
    </source>
</evidence>
<feature type="domain" description="Formyl transferase N-terminal" evidence="9">
    <location>
        <begin position="8"/>
        <end position="184"/>
    </location>
</feature>
<comment type="function">
    <text evidence="1 8">Attaches a formyl group to the free amino group of methionyl-tRNA(fMet). The formyl group appears to play a dual role in the initiator identity of N-formylmethionyl-tRNA by promoting its recognition by IF2 and preventing the misappropriation of this tRNA by the elongation apparatus.</text>
</comment>
<dbReference type="InterPro" id="IPR037022">
    <property type="entry name" value="Formyl_trans_C_sf"/>
</dbReference>
<comment type="similarity">
    <text evidence="2 8">Belongs to the Fmt family.</text>
</comment>
<organism evidence="11 12">
    <name type="scientific">Balneatrix alpica</name>
    <dbReference type="NCBI Taxonomy" id="75684"/>
    <lineage>
        <taxon>Bacteria</taxon>
        <taxon>Pseudomonadati</taxon>
        <taxon>Pseudomonadota</taxon>
        <taxon>Gammaproteobacteria</taxon>
        <taxon>Oceanospirillales</taxon>
        <taxon>Balneatrichaceae</taxon>
        <taxon>Balneatrix</taxon>
    </lineage>
</organism>
<dbReference type="EC" id="2.1.2.9" evidence="3 8"/>
<dbReference type="InterPro" id="IPR041711">
    <property type="entry name" value="Met-tRNA-FMT_N"/>
</dbReference>
<dbReference type="HAMAP" id="MF_00182">
    <property type="entry name" value="Formyl_trans"/>
    <property type="match status" value="1"/>
</dbReference>
<accession>A0ABV5ZC92</accession>
<evidence type="ECO:0000259" key="10">
    <source>
        <dbReference type="Pfam" id="PF02911"/>
    </source>
</evidence>
<dbReference type="GO" id="GO:0004479">
    <property type="term" value="F:methionyl-tRNA formyltransferase activity"/>
    <property type="evidence" value="ECO:0007669"/>
    <property type="project" value="UniProtKB-EC"/>
</dbReference>
<comment type="caution">
    <text evidence="11">The sequence shown here is derived from an EMBL/GenBank/DDBJ whole genome shotgun (WGS) entry which is preliminary data.</text>
</comment>
<evidence type="ECO:0000256" key="6">
    <source>
        <dbReference type="ARBA" id="ARBA00022917"/>
    </source>
</evidence>
<evidence type="ECO:0000256" key="1">
    <source>
        <dbReference type="ARBA" id="ARBA00002606"/>
    </source>
</evidence>
<keyword evidence="5 8" id="KW-0808">Transferase</keyword>
<dbReference type="InterPro" id="IPR044135">
    <property type="entry name" value="Met-tRNA-FMT_C"/>
</dbReference>
<evidence type="ECO:0000256" key="3">
    <source>
        <dbReference type="ARBA" id="ARBA00012261"/>
    </source>
</evidence>
<dbReference type="EMBL" id="JBHLZN010000002">
    <property type="protein sequence ID" value="MFB9886129.1"/>
    <property type="molecule type" value="Genomic_DNA"/>
</dbReference>
<dbReference type="InterPro" id="IPR005794">
    <property type="entry name" value="Fmt"/>
</dbReference>
<evidence type="ECO:0000256" key="4">
    <source>
        <dbReference type="ARBA" id="ARBA00016014"/>
    </source>
</evidence>
<name>A0ABV5ZC92_9GAMM</name>
<evidence type="ECO:0000256" key="8">
    <source>
        <dbReference type="HAMAP-Rule" id="MF_00182"/>
    </source>
</evidence>
<dbReference type="InterPro" id="IPR001555">
    <property type="entry name" value="GART_AS"/>
</dbReference>
<dbReference type="InterPro" id="IPR011034">
    <property type="entry name" value="Formyl_transferase-like_C_sf"/>
</dbReference>
<dbReference type="InterPro" id="IPR002376">
    <property type="entry name" value="Formyl_transf_N"/>
</dbReference>
<dbReference type="PROSITE" id="PS00373">
    <property type="entry name" value="GART"/>
    <property type="match status" value="1"/>
</dbReference>
<protein>
    <recommendedName>
        <fullName evidence="4 8">Methionyl-tRNA formyltransferase</fullName>
        <ecNumber evidence="3 8">2.1.2.9</ecNumber>
    </recommendedName>
</protein>
<feature type="domain" description="Formyl transferase C-terminal" evidence="10">
    <location>
        <begin position="209"/>
        <end position="307"/>
    </location>
</feature>
<dbReference type="CDD" id="cd08646">
    <property type="entry name" value="FMT_core_Met-tRNA-FMT_N"/>
    <property type="match status" value="1"/>
</dbReference>
<dbReference type="InterPro" id="IPR005793">
    <property type="entry name" value="Formyl_trans_C"/>
</dbReference>
<dbReference type="Gene3D" id="3.10.25.10">
    <property type="entry name" value="Formyl transferase, C-terminal domain"/>
    <property type="match status" value="1"/>
</dbReference>
<evidence type="ECO:0000313" key="11">
    <source>
        <dbReference type="EMBL" id="MFB9886129.1"/>
    </source>
</evidence>
<feature type="binding site" evidence="8">
    <location>
        <begin position="115"/>
        <end position="118"/>
    </location>
    <ligand>
        <name>(6S)-5,6,7,8-tetrahydrofolate</name>
        <dbReference type="ChEBI" id="CHEBI:57453"/>
    </ligand>
</feature>
<evidence type="ECO:0000256" key="5">
    <source>
        <dbReference type="ARBA" id="ARBA00022679"/>
    </source>
</evidence>
<proteinExistence type="inferred from homology"/>
<dbReference type="SUPFAM" id="SSF50486">
    <property type="entry name" value="FMT C-terminal domain-like"/>
    <property type="match status" value="1"/>
</dbReference>
<dbReference type="Pfam" id="PF00551">
    <property type="entry name" value="Formyl_trans_N"/>
    <property type="match status" value="1"/>
</dbReference>
<dbReference type="PANTHER" id="PTHR11138">
    <property type="entry name" value="METHIONYL-TRNA FORMYLTRANSFERASE"/>
    <property type="match status" value="1"/>
</dbReference>
<dbReference type="Proteomes" id="UP001589628">
    <property type="component" value="Unassembled WGS sequence"/>
</dbReference>
<keyword evidence="6 8" id="KW-0648">Protein biosynthesis</keyword>
<reference evidence="11 12" key="1">
    <citation type="submission" date="2024-09" db="EMBL/GenBank/DDBJ databases">
        <authorList>
            <person name="Sun Q."/>
            <person name="Mori K."/>
        </authorList>
    </citation>
    <scope>NUCLEOTIDE SEQUENCE [LARGE SCALE GENOMIC DNA]</scope>
    <source>
        <strain evidence="11 12">ATCC 51285</strain>
    </source>
</reference>
<sequence length="328" mass="35280">MTPQQPLRILFAGTPEFAAQHLQALLDSPYQVIGVYTQPDRPAGRGQKLTPSPVKKLALEHQLPVYQPVSLRQAEAQQQLASLDADLMIVVAYGLILPQVVLDTPRLGCINVHASLLPRWRGAAPIHRALLAGDQQTGVTIMQMEAGLDTGPMLYTLETPILPRDTSGSLHDRLATLGAKALIACLDRLQQGPVVGEPQDDSLATYAHKLDKSEGDLDWSQSASALDTLVRGLQPGPMAYTYLGDQRIRLWQAEPAVNPNSGAAPGTLIRADKRGLLVACGEDALLITQLQWPGSKAMSAADLLNSRADQLQPGIRFHPAPADEDSAS</sequence>
<dbReference type="InterPro" id="IPR036477">
    <property type="entry name" value="Formyl_transf_N_sf"/>
</dbReference>